<keyword evidence="3" id="KW-0479">Metal-binding</keyword>
<dbReference type="InterPro" id="IPR004183">
    <property type="entry name" value="Xdiol_dOase_suB"/>
</dbReference>
<keyword evidence="5" id="KW-0560">Oxidoreductase</keyword>
<dbReference type="PANTHER" id="PTHR30096">
    <property type="entry name" value="4,5-DOPA DIOXYGENASE EXTRADIOL-LIKE PROTEIN"/>
    <property type="match status" value="1"/>
</dbReference>
<dbReference type="Pfam" id="PF02900">
    <property type="entry name" value="LigB"/>
    <property type="match status" value="1"/>
</dbReference>
<dbReference type="GO" id="GO:0008270">
    <property type="term" value="F:zinc ion binding"/>
    <property type="evidence" value="ECO:0007669"/>
    <property type="project" value="InterPro"/>
</dbReference>
<dbReference type="GO" id="GO:0016702">
    <property type="term" value="F:oxidoreductase activity, acting on single donors with incorporation of molecular oxygen, incorporation of two atoms of oxygen"/>
    <property type="evidence" value="ECO:0007669"/>
    <property type="project" value="UniProtKB-ARBA"/>
</dbReference>
<dbReference type="PANTHER" id="PTHR30096:SF0">
    <property type="entry name" value="4,5-DOPA DIOXYGENASE EXTRADIOL-LIKE PROTEIN"/>
    <property type="match status" value="1"/>
</dbReference>
<feature type="domain" description="Extradiol ring-cleavage dioxygenase class III enzyme subunit B" evidence="6">
    <location>
        <begin position="84"/>
        <end position="298"/>
    </location>
</feature>
<dbReference type="KEGG" id="rsi:Runsl_1403"/>
<reference evidence="8" key="1">
    <citation type="submission" date="2011-06" db="EMBL/GenBank/DDBJ databases">
        <title>The complete genome of chromosome of Runella slithyformis DSM 19594.</title>
        <authorList>
            <consortium name="US DOE Joint Genome Institute (JGI-PGF)"/>
            <person name="Lucas S."/>
            <person name="Han J."/>
            <person name="Lapidus A."/>
            <person name="Bruce D."/>
            <person name="Goodwin L."/>
            <person name="Pitluck S."/>
            <person name="Peters L."/>
            <person name="Kyrpides N."/>
            <person name="Mavromatis K."/>
            <person name="Ivanova N."/>
            <person name="Ovchinnikova G."/>
            <person name="Zhang X."/>
            <person name="Misra M."/>
            <person name="Detter J.C."/>
            <person name="Tapia R."/>
            <person name="Han C."/>
            <person name="Land M."/>
            <person name="Hauser L."/>
            <person name="Markowitz V."/>
            <person name="Cheng J.-F."/>
            <person name="Hugenholtz P."/>
            <person name="Woyke T."/>
            <person name="Wu D."/>
            <person name="Tindall B."/>
            <person name="Faehrich R."/>
            <person name="Brambilla E."/>
            <person name="Klenk H.-P."/>
            <person name="Eisen J.A."/>
        </authorList>
    </citation>
    <scope>NUCLEOTIDE SEQUENCE [LARGE SCALE GENOMIC DNA]</scope>
    <source>
        <strain evidence="8">ATCC 29530 / DSM 19594 / LMG 11500 / NCIMB 11436 / LSU 4</strain>
    </source>
</reference>
<comment type="cofactor">
    <cofactor evidence="1">
        <name>Zn(2+)</name>
        <dbReference type="ChEBI" id="CHEBI:29105"/>
    </cofactor>
</comment>
<keyword evidence="4" id="KW-0862">Zinc</keyword>
<gene>
    <name evidence="7" type="ordered locus">Runsl_1403</name>
</gene>
<dbReference type="CDD" id="cd07363">
    <property type="entry name" value="45_DOPA_Dioxygenase"/>
    <property type="match status" value="1"/>
</dbReference>
<evidence type="ECO:0000259" key="6">
    <source>
        <dbReference type="Pfam" id="PF02900"/>
    </source>
</evidence>
<evidence type="ECO:0000256" key="3">
    <source>
        <dbReference type="ARBA" id="ARBA00022723"/>
    </source>
</evidence>
<evidence type="ECO:0000256" key="4">
    <source>
        <dbReference type="ARBA" id="ARBA00022833"/>
    </source>
</evidence>
<name>A0A7U4E509_RUNSL</name>
<dbReference type="GO" id="GO:0008198">
    <property type="term" value="F:ferrous iron binding"/>
    <property type="evidence" value="ECO:0007669"/>
    <property type="project" value="InterPro"/>
</dbReference>
<keyword evidence="8" id="KW-1185">Reference proteome</keyword>
<proteinExistence type="inferred from homology"/>
<comment type="similarity">
    <text evidence="2">Belongs to the DODA-type extradiol aromatic ring-opening dioxygenase family.</text>
</comment>
<sequence length="320" mass="35851">MYIHIFSVKLVFSVESLLVFVLPKPFTTSKMKRREFIKSAPGGAIGMESLKDLYKWNEQQATQDGLMPMLFVGHGSPMNGIENNEFSQNWKQFGKDIPVPAAVLVVSAHWFIPATKVTAMPKPPTIHDFGGFPQALFDVQYPAPGSLTVAKETAALVHKTQVGLDHEWGLDHGTWTVVRHMYPTANIPVLQLSIDYTKPPRYHYELAKELAALRKKGVLIIGSGNMVHNLRILNWQWNDKGYDWAIEMNDTFKSLISTNNHAALINYEGLGQAAKLSIPTPEHYLPLLYILGLKEEKEKVGFFNDKTLMGSISMTSVKVG</sequence>
<evidence type="ECO:0000256" key="2">
    <source>
        <dbReference type="ARBA" id="ARBA00007581"/>
    </source>
</evidence>
<dbReference type="Proteomes" id="UP000000493">
    <property type="component" value="Chromosome"/>
</dbReference>
<protein>
    <submittedName>
        <fullName evidence="7">Extradiol ring-cleavage dioxygenase class III protein subunit B</fullName>
    </submittedName>
</protein>
<evidence type="ECO:0000313" key="7">
    <source>
        <dbReference type="EMBL" id="AEI47829.1"/>
    </source>
</evidence>
<evidence type="ECO:0000256" key="5">
    <source>
        <dbReference type="ARBA" id="ARBA00023002"/>
    </source>
</evidence>
<accession>A0A7U4E509</accession>
<dbReference type="AlphaFoldDB" id="A0A7U4E509"/>
<keyword evidence="7" id="KW-0223">Dioxygenase</keyword>
<dbReference type="InterPro" id="IPR014436">
    <property type="entry name" value="Extradiol_dOase_DODA"/>
</dbReference>
<dbReference type="EMBL" id="CP002859">
    <property type="protein sequence ID" value="AEI47829.1"/>
    <property type="molecule type" value="Genomic_DNA"/>
</dbReference>
<evidence type="ECO:0000256" key="1">
    <source>
        <dbReference type="ARBA" id="ARBA00001947"/>
    </source>
</evidence>
<dbReference type="NCBIfam" id="NF007914">
    <property type="entry name" value="PRK10628.1"/>
    <property type="match status" value="1"/>
</dbReference>
<evidence type="ECO:0000313" key="8">
    <source>
        <dbReference type="Proteomes" id="UP000000493"/>
    </source>
</evidence>
<reference evidence="7 8" key="2">
    <citation type="journal article" date="2012" name="Stand. Genomic Sci.">
        <title>Complete genome sequence of the aquatic bacterium Runella slithyformis type strain (LSU 4(T)).</title>
        <authorList>
            <person name="Copeland A."/>
            <person name="Zhang X."/>
            <person name="Misra M."/>
            <person name="Lapidus A."/>
            <person name="Nolan M."/>
            <person name="Lucas S."/>
            <person name="Deshpande S."/>
            <person name="Cheng J.F."/>
            <person name="Tapia R."/>
            <person name="Goodwin L.A."/>
            <person name="Pitluck S."/>
            <person name="Liolios K."/>
            <person name="Pagani I."/>
            <person name="Ivanova N."/>
            <person name="Mikhailova N."/>
            <person name="Pati A."/>
            <person name="Chen A."/>
            <person name="Palaniappan K."/>
            <person name="Land M."/>
            <person name="Hauser L."/>
            <person name="Pan C."/>
            <person name="Jeffries C.D."/>
            <person name="Detter J.C."/>
            <person name="Brambilla E.M."/>
            <person name="Rohde M."/>
            <person name="Djao O.D."/>
            <person name="Goker M."/>
            <person name="Sikorski J."/>
            <person name="Tindall B.J."/>
            <person name="Woyke T."/>
            <person name="Bristow J."/>
            <person name="Eisen J.A."/>
            <person name="Markowitz V."/>
            <person name="Hugenholtz P."/>
            <person name="Kyrpides N.C."/>
            <person name="Klenk H.P."/>
            <person name="Mavromatis K."/>
        </authorList>
    </citation>
    <scope>NUCLEOTIDE SEQUENCE [LARGE SCALE GENOMIC DNA]</scope>
    <source>
        <strain evidence="8">ATCC 29530 / DSM 19594 / LMG 11500 / NCIMB 11436 / LSU 4</strain>
    </source>
</reference>
<organism evidence="7 8">
    <name type="scientific">Runella slithyformis (strain ATCC 29530 / DSM 19594 / LMG 11500 / NCIMB 11436 / LSU 4)</name>
    <dbReference type="NCBI Taxonomy" id="761193"/>
    <lineage>
        <taxon>Bacteria</taxon>
        <taxon>Pseudomonadati</taxon>
        <taxon>Bacteroidota</taxon>
        <taxon>Cytophagia</taxon>
        <taxon>Cytophagales</taxon>
        <taxon>Spirosomataceae</taxon>
        <taxon>Runella</taxon>
    </lineage>
</organism>
<dbReference type="Gene3D" id="3.40.830.10">
    <property type="entry name" value="LigB-like"/>
    <property type="match status" value="1"/>
</dbReference>
<dbReference type="SUPFAM" id="SSF53213">
    <property type="entry name" value="LigB-like"/>
    <property type="match status" value="1"/>
</dbReference>